<feature type="transmembrane region" description="Helical" evidence="7">
    <location>
        <begin position="289"/>
        <end position="313"/>
    </location>
</feature>
<sequence>MRVQISGSLARLVQTTGDGDAEGVTSSDAIDEQPRLWPTLLPLLTAILAGALGVSMINTALPRIAVDLGLADSTRAWVVDAYPLTTAVTIVVAARLGDRLGRRRILLVGTLGYALFAGLAALSAHALLLIVARALMGASSALIIAAVVGTIGTLFSGRSLILANGLWVAVYGLGSSLGPVLGGVLTEVWGWQGVFLACLPVAVAAAVLTVACLVETSSPGTHSLDALSVITSAIAIGAIVYGIKRVPVSWIESPFWLLGGGLVLALFVARQRRLRDPLLAVDLFARASFSAAGVQILIAAATSLACVYLLSIHLQDHFGRTPGEAGLALTPHAVATILGGLAAPTAAARLGKARTICAGLLVQSAGLGWLGLAPEAGLVPLILVGFGFGIIGALSTTALFEAAPRSRAGQVGAIQEVFFALGGGCGVAIFATIALLDPPLGFTVSLLIAAVLTAATGPLAFLTGRGPGHRRTVTQ</sequence>
<dbReference type="GO" id="GO:0022857">
    <property type="term" value="F:transmembrane transporter activity"/>
    <property type="evidence" value="ECO:0007669"/>
    <property type="project" value="InterPro"/>
</dbReference>
<evidence type="ECO:0000256" key="4">
    <source>
        <dbReference type="ARBA" id="ARBA00022692"/>
    </source>
</evidence>
<evidence type="ECO:0000313" key="10">
    <source>
        <dbReference type="Proteomes" id="UP000253509"/>
    </source>
</evidence>
<feature type="transmembrane region" description="Helical" evidence="7">
    <location>
        <begin position="355"/>
        <end position="372"/>
    </location>
</feature>
<dbReference type="Proteomes" id="UP000253509">
    <property type="component" value="Unassembled WGS sequence"/>
</dbReference>
<feature type="transmembrane region" description="Helical" evidence="7">
    <location>
        <begin position="40"/>
        <end position="61"/>
    </location>
</feature>
<dbReference type="PRINTS" id="PR01035">
    <property type="entry name" value="TCRTETA"/>
</dbReference>
<evidence type="ECO:0000256" key="6">
    <source>
        <dbReference type="ARBA" id="ARBA00023136"/>
    </source>
</evidence>
<feature type="transmembrane region" description="Helical" evidence="7">
    <location>
        <begin position="249"/>
        <end position="269"/>
    </location>
</feature>
<dbReference type="EMBL" id="QNSB01000004">
    <property type="protein sequence ID" value="RBP72167.1"/>
    <property type="molecule type" value="Genomic_DNA"/>
</dbReference>
<feature type="transmembrane region" description="Helical" evidence="7">
    <location>
        <begin position="134"/>
        <end position="154"/>
    </location>
</feature>
<dbReference type="InterPro" id="IPR011701">
    <property type="entry name" value="MFS"/>
</dbReference>
<reference evidence="9 10" key="1">
    <citation type="submission" date="2018-06" db="EMBL/GenBank/DDBJ databases">
        <title>Freshwater and sediment microbial communities from various areas in North America, analyzing microbe dynamics in response to fracking.</title>
        <authorList>
            <person name="Lamendella R."/>
        </authorList>
    </citation>
    <scope>NUCLEOTIDE SEQUENCE [LARGE SCALE GENOMIC DNA]</scope>
    <source>
        <strain evidence="9 10">3b_TX</strain>
    </source>
</reference>
<feature type="transmembrane region" description="Helical" evidence="7">
    <location>
        <begin position="442"/>
        <end position="462"/>
    </location>
</feature>
<gene>
    <name evidence="9" type="ORF">DFO65_104123</name>
</gene>
<dbReference type="PANTHER" id="PTHR42718">
    <property type="entry name" value="MAJOR FACILITATOR SUPERFAMILY MULTIDRUG TRANSPORTER MFSC"/>
    <property type="match status" value="1"/>
</dbReference>
<comment type="subcellular location">
    <subcellularLocation>
        <location evidence="1">Cell membrane</location>
        <topology evidence="1">Multi-pass membrane protein</topology>
    </subcellularLocation>
</comment>
<feature type="transmembrane region" description="Helical" evidence="7">
    <location>
        <begin position="191"/>
        <end position="214"/>
    </location>
</feature>
<keyword evidence="2" id="KW-0813">Transport</keyword>
<dbReference type="AlphaFoldDB" id="A0A366IL57"/>
<keyword evidence="4 7" id="KW-0812">Transmembrane</keyword>
<dbReference type="Gene3D" id="1.20.1250.20">
    <property type="entry name" value="MFS general substrate transporter like domains"/>
    <property type="match status" value="1"/>
</dbReference>
<feature type="transmembrane region" description="Helical" evidence="7">
    <location>
        <begin position="412"/>
        <end position="436"/>
    </location>
</feature>
<evidence type="ECO:0000256" key="5">
    <source>
        <dbReference type="ARBA" id="ARBA00022989"/>
    </source>
</evidence>
<dbReference type="InterPro" id="IPR036259">
    <property type="entry name" value="MFS_trans_sf"/>
</dbReference>
<evidence type="ECO:0000313" key="9">
    <source>
        <dbReference type="EMBL" id="RBP72167.1"/>
    </source>
</evidence>
<keyword evidence="5 7" id="KW-1133">Transmembrane helix</keyword>
<dbReference type="InterPro" id="IPR020846">
    <property type="entry name" value="MFS_dom"/>
</dbReference>
<dbReference type="SUPFAM" id="SSF103473">
    <property type="entry name" value="MFS general substrate transporter"/>
    <property type="match status" value="1"/>
</dbReference>
<keyword evidence="3" id="KW-1003">Cell membrane</keyword>
<feature type="transmembrane region" description="Helical" evidence="7">
    <location>
        <begin position="81"/>
        <end position="98"/>
    </location>
</feature>
<dbReference type="Pfam" id="PF07690">
    <property type="entry name" value="MFS_1"/>
    <property type="match status" value="2"/>
</dbReference>
<feature type="domain" description="Major facilitator superfamily (MFS) profile" evidence="8">
    <location>
        <begin position="39"/>
        <end position="467"/>
    </location>
</feature>
<evidence type="ECO:0000256" key="3">
    <source>
        <dbReference type="ARBA" id="ARBA00022475"/>
    </source>
</evidence>
<evidence type="ECO:0000256" key="1">
    <source>
        <dbReference type="ARBA" id="ARBA00004651"/>
    </source>
</evidence>
<dbReference type="Gene3D" id="1.20.1720.10">
    <property type="entry name" value="Multidrug resistance protein D"/>
    <property type="match status" value="1"/>
</dbReference>
<evidence type="ECO:0000256" key="7">
    <source>
        <dbReference type="SAM" id="Phobius"/>
    </source>
</evidence>
<feature type="transmembrane region" description="Helical" evidence="7">
    <location>
        <begin position="325"/>
        <end position="343"/>
    </location>
</feature>
<feature type="transmembrane region" description="Helical" evidence="7">
    <location>
        <begin position="226"/>
        <end position="243"/>
    </location>
</feature>
<comment type="caution">
    <text evidence="9">The sequence shown here is derived from an EMBL/GenBank/DDBJ whole genome shotgun (WGS) entry which is preliminary data.</text>
</comment>
<feature type="transmembrane region" description="Helical" evidence="7">
    <location>
        <begin position="378"/>
        <end position="400"/>
    </location>
</feature>
<dbReference type="GO" id="GO:0005886">
    <property type="term" value="C:plasma membrane"/>
    <property type="evidence" value="ECO:0007669"/>
    <property type="project" value="UniProtKB-SubCell"/>
</dbReference>
<feature type="transmembrane region" description="Helical" evidence="7">
    <location>
        <begin position="166"/>
        <end position="185"/>
    </location>
</feature>
<dbReference type="PANTHER" id="PTHR42718:SF47">
    <property type="entry name" value="METHYL VIOLOGEN RESISTANCE PROTEIN SMVA"/>
    <property type="match status" value="1"/>
</dbReference>
<keyword evidence="10" id="KW-1185">Reference proteome</keyword>
<dbReference type="PROSITE" id="PS50850">
    <property type="entry name" value="MFS"/>
    <property type="match status" value="1"/>
</dbReference>
<evidence type="ECO:0000259" key="8">
    <source>
        <dbReference type="PROSITE" id="PS50850"/>
    </source>
</evidence>
<protein>
    <submittedName>
        <fullName evidence="9">DHA2 family multidrug resistance protein-like MFS transporter</fullName>
    </submittedName>
</protein>
<organism evidence="9 10">
    <name type="scientific">Brevibacterium celere</name>
    <dbReference type="NCBI Taxonomy" id="225845"/>
    <lineage>
        <taxon>Bacteria</taxon>
        <taxon>Bacillati</taxon>
        <taxon>Actinomycetota</taxon>
        <taxon>Actinomycetes</taxon>
        <taxon>Micrococcales</taxon>
        <taxon>Brevibacteriaceae</taxon>
        <taxon>Brevibacterium</taxon>
    </lineage>
</organism>
<accession>A0A366IL57</accession>
<keyword evidence="6 7" id="KW-0472">Membrane</keyword>
<proteinExistence type="predicted"/>
<feature type="transmembrane region" description="Helical" evidence="7">
    <location>
        <begin position="105"/>
        <end position="128"/>
    </location>
</feature>
<dbReference type="InterPro" id="IPR001958">
    <property type="entry name" value="Tet-R_TetA/multi-R_MdtG-like"/>
</dbReference>
<evidence type="ECO:0000256" key="2">
    <source>
        <dbReference type="ARBA" id="ARBA00022448"/>
    </source>
</evidence>
<name>A0A366IL57_9MICO</name>